<evidence type="ECO:0000256" key="1">
    <source>
        <dbReference type="ARBA" id="ARBA00001946"/>
    </source>
</evidence>
<dbReference type="Proteomes" id="UP000824120">
    <property type="component" value="Chromosome 6"/>
</dbReference>
<keyword evidence="4" id="KW-0460">Magnesium</keyword>
<protein>
    <recommendedName>
        <fullName evidence="7">Phosphatase</fullName>
    </recommendedName>
</protein>
<dbReference type="Pfam" id="PF06888">
    <property type="entry name" value="Put_Phosphatase"/>
    <property type="match status" value="2"/>
</dbReference>
<dbReference type="GO" id="GO:0046872">
    <property type="term" value="F:metal ion binding"/>
    <property type="evidence" value="ECO:0007669"/>
    <property type="project" value="UniProtKB-KW"/>
</dbReference>
<evidence type="ECO:0008006" key="7">
    <source>
        <dbReference type="Google" id="ProtNLM"/>
    </source>
</evidence>
<dbReference type="OrthoDB" id="10267182at2759"/>
<evidence type="ECO:0000256" key="4">
    <source>
        <dbReference type="ARBA" id="ARBA00022842"/>
    </source>
</evidence>
<dbReference type="GO" id="GO:0016791">
    <property type="term" value="F:phosphatase activity"/>
    <property type="evidence" value="ECO:0007669"/>
    <property type="project" value="InterPro"/>
</dbReference>
<dbReference type="NCBIfam" id="TIGR01489">
    <property type="entry name" value="DKMTPPase-SF"/>
    <property type="match status" value="2"/>
</dbReference>
<dbReference type="AlphaFoldDB" id="A0A9J5YMG1"/>
<evidence type="ECO:0000313" key="5">
    <source>
        <dbReference type="EMBL" id="KAG5601955.1"/>
    </source>
</evidence>
<dbReference type="EMBL" id="JACXVP010000006">
    <property type="protein sequence ID" value="KAG5601955.1"/>
    <property type="molecule type" value="Genomic_DNA"/>
</dbReference>
<keyword evidence="3" id="KW-0378">Hydrolase</keyword>
<dbReference type="NCBIfam" id="TIGR01488">
    <property type="entry name" value="HAD-SF-IB"/>
    <property type="match status" value="2"/>
</dbReference>
<name>A0A9J5YMG1_SOLCO</name>
<proteinExistence type="predicted"/>
<reference evidence="5 6" key="1">
    <citation type="submission" date="2020-09" db="EMBL/GenBank/DDBJ databases">
        <title>De no assembly of potato wild relative species, Solanum commersonii.</title>
        <authorList>
            <person name="Cho K."/>
        </authorList>
    </citation>
    <scope>NUCLEOTIDE SEQUENCE [LARGE SCALE GENOMIC DNA]</scope>
    <source>
        <strain evidence="5">LZ3.2</strain>
        <tissue evidence="5">Leaf</tissue>
    </source>
</reference>
<evidence type="ECO:0000256" key="2">
    <source>
        <dbReference type="ARBA" id="ARBA00022723"/>
    </source>
</evidence>
<comment type="cofactor">
    <cofactor evidence="1">
        <name>Mg(2+)</name>
        <dbReference type="ChEBI" id="CHEBI:18420"/>
    </cofactor>
</comment>
<dbReference type="SUPFAM" id="SSF56784">
    <property type="entry name" value="HAD-like"/>
    <property type="match status" value="2"/>
</dbReference>
<comment type="caution">
    <text evidence="5">The sequence shown here is derived from an EMBL/GenBank/DDBJ whole genome shotgun (WGS) entry which is preliminary data.</text>
</comment>
<dbReference type="PANTHER" id="PTHR20889">
    <property type="entry name" value="PHOSPHATASE, ORPHAN 1, 2"/>
    <property type="match status" value="1"/>
</dbReference>
<evidence type="ECO:0000313" key="6">
    <source>
        <dbReference type="Proteomes" id="UP000824120"/>
    </source>
</evidence>
<dbReference type="InterPro" id="IPR006384">
    <property type="entry name" value="HAD_hydro_PyrdxlP_Pase-like"/>
</dbReference>
<dbReference type="Gene3D" id="3.40.50.1000">
    <property type="entry name" value="HAD superfamily/HAD-like"/>
    <property type="match status" value="2"/>
</dbReference>
<gene>
    <name evidence="5" type="ORF">H5410_033325</name>
</gene>
<keyword evidence="6" id="KW-1185">Reference proteome</keyword>
<organism evidence="5 6">
    <name type="scientific">Solanum commersonii</name>
    <name type="common">Commerson's wild potato</name>
    <name type="synonym">Commerson's nightshade</name>
    <dbReference type="NCBI Taxonomy" id="4109"/>
    <lineage>
        <taxon>Eukaryota</taxon>
        <taxon>Viridiplantae</taxon>
        <taxon>Streptophyta</taxon>
        <taxon>Embryophyta</taxon>
        <taxon>Tracheophyta</taxon>
        <taxon>Spermatophyta</taxon>
        <taxon>Magnoliopsida</taxon>
        <taxon>eudicotyledons</taxon>
        <taxon>Gunneridae</taxon>
        <taxon>Pentapetalae</taxon>
        <taxon>asterids</taxon>
        <taxon>lamiids</taxon>
        <taxon>Solanales</taxon>
        <taxon>Solanaceae</taxon>
        <taxon>Solanoideae</taxon>
        <taxon>Solaneae</taxon>
        <taxon>Solanum</taxon>
    </lineage>
</organism>
<dbReference type="PANTHER" id="PTHR20889:SF12">
    <property type="entry name" value="LP01149P"/>
    <property type="match status" value="1"/>
</dbReference>
<dbReference type="InterPro" id="IPR023214">
    <property type="entry name" value="HAD_sf"/>
</dbReference>
<accession>A0A9J5YMG1</accession>
<dbReference type="InterPro" id="IPR036412">
    <property type="entry name" value="HAD-like_sf"/>
</dbReference>
<keyword evidence="2" id="KW-0479">Metal-binding</keyword>
<evidence type="ECO:0000256" key="3">
    <source>
        <dbReference type="ARBA" id="ARBA00022801"/>
    </source>
</evidence>
<sequence length="509" mass="58065">MAGIVVVFDFDKTIIDVDSDNWVVDELGATDLFNQLLPTMPWNSLMDRMMNELHTQGITIQDIEEVLKRVPIHPRIVLAIKSAYALGCDLRVISDANVFFIETILKHLGIRDCFSEINTNPGYVDEEGRLRILPYVDFQTSPHGCNLCPPNMCKGMIVERIQAILAKEGKKRMIYLGDGIGDFCPSLKLMETDFVMPRKDFPAWNLINENRTLVKAAVHEWTDGEEFEHILLQLINTITVEENQLLSVEYCKFQSIDNWVVDELGATDLFNQLLPTMPWNSLMDRMMNELHTQVITIQDIEEVLKRVPIHPRIVPAIKSAYALGCDLRVISDANVFFIETILKHLGIRDCFSEINTNPGYVDEEGRLRILPYVDFQKSPHGCNLCPPNMCKGMIVERIQASMAKEGKKRMIYLGDGIGDFCPSLKLMETDFVMPRKDFPAWNLISKNRTLVKATVHEWTDGEEFEHILLQLINTITVEESQLLSVEYCKFQTMSKATHGALPRALPVPY</sequence>
<dbReference type="InterPro" id="IPR016965">
    <property type="entry name" value="Pase_PHOSPHO-typ"/>
</dbReference>